<dbReference type="GO" id="GO:0070006">
    <property type="term" value="F:metalloaminopeptidase activity"/>
    <property type="evidence" value="ECO:0007669"/>
    <property type="project" value="InterPro"/>
</dbReference>
<dbReference type="Gene3D" id="3.40.630.10">
    <property type="entry name" value="Zn peptidases"/>
    <property type="match status" value="1"/>
</dbReference>
<proteinExistence type="inferred from homology"/>
<dbReference type="AlphaFoldDB" id="A0A914DUX6"/>
<comment type="similarity">
    <text evidence="1">Belongs to the peptidase M17 family.</text>
</comment>
<keyword evidence="2" id="KW-0031">Aminopeptidase</keyword>
<dbReference type="PANTHER" id="PTHR11963:SF48">
    <property type="entry name" value="DIPEPTIDASE B, ISOFORM A"/>
    <property type="match status" value="1"/>
</dbReference>
<evidence type="ECO:0000256" key="3">
    <source>
        <dbReference type="ARBA" id="ARBA00022670"/>
    </source>
</evidence>
<evidence type="ECO:0000256" key="1">
    <source>
        <dbReference type="ARBA" id="ARBA00009528"/>
    </source>
</evidence>
<dbReference type="PRINTS" id="PR00481">
    <property type="entry name" value="LAMNOPPTDASE"/>
</dbReference>
<keyword evidence="3" id="KW-0645">Protease</keyword>
<dbReference type="PROSITE" id="PS00631">
    <property type="entry name" value="CYTOSOL_AP"/>
    <property type="match status" value="1"/>
</dbReference>
<dbReference type="GO" id="GO:0006508">
    <property type="term" value="P:proteolysis"/>
    <property type="evidence" value="ECO:0007669"/>
    <property type="project" value="UniProtKB-KW"/>
</dbReference>
<dbReference type="InterPro" id="IPR011356">
    <property type="entry name" value="Leucine_aapep/pepB"/>
</dbReference>
<evidence type="ECO:0000313" key="6">
    <source>
        <dbReference type="Proteomes" id="UP000887540"/>
    </source>
</evidence>
<protein>
    <submittedName>
        <fullName evidence="7">Cytosol aminopeptidase domain-containing protein</fullName>
    </submittedName>
</protein>
<keyword evidence="6" id="KW-1185">Reference proteome</keyword>
<dbReference type="GO" id="GO:0030145">
    <property type="term" value="F:manganese ion binding"/>
    <property type="evidence" value="ECO:0007669"/>
    <property type="project" value="InterPro"/>
</dbReference>
<dbReference type="Pfam" id="PF00883">
    <property type="entry name" value="Peptidase_M17"/>
    <property type="match status" value="1"/>
</dbReference>
<dbReference type="WBParaSite" id="ACRNAN_scaffold402.g13960.t2">
    <property type="protein sequence ID" value="ACRNAN_scaffold402.g13960.t2"/>
    <property type="gene ID" value="ACRNAN_scaffold402.g13960"/>
</dbReference>
<evidence type="ECO:0000256" key="4">
    <source>
        <dbReference type="ARBA" id="ARBA00022801"/>
    </source>
</evidence>
<name>A0A914DUX6_9BILA</name>
<accession>A0A914DUX6</accession>
<keyword evidence="4" id="KW-0378">Hydrolase</keyword>
<evidence type="ECO:0000313" key="7">
    <source>
        <dbReference type="WBParaSite" id="ACRNAN_scaffold402.g13960.t2"/>
    </source>
</evidence>
<evidence type="ECO:0000259" key="5">
    <source>
        <dbReference type="PROSITE" id="PS00631"/>
    </source>
</evidence>
<evidence type="ECO:0000256" key="2">
    <source>
        <dbReference type="ARBA" id="ARBA00022438"/>
    </source>
</evidence>
<reference evidence="7" key="1">
    <citation type="submission" date="2022-11" db="UniProtKB">
        <authorList>
            <consortium name="WormBaseParasite"/>
        </authorList>
    </citation>
    <scope>IDENTIFICATION</scope>
</reference>
<sequence length="547" mass="60103">MSASVIKSLTRLGLAEKLHDPIHDGVIIIGHCIKEVLNHPALSSFSSAIESYANLHQGVSNTCSVVLIPTDAVPSKRLIYASVGSVSKDFDDVRRYLDAGKAALKGKDFDDVRRYLDAGKAALKGALEMGVKFPLLITLPIGRFPHAEFVAAMGGINFLYVPLNIRESGENHRRIKLENFNLFPLSQKNDGRLLKQLEAIQTSFTVTRDIGESDPIRMAPPRVAEYVKQFFEGTAIKVHVESDPEIIKREYPLMAAVNRCANVVESHQARLIWLEYENTETPERPVDFETLMLVGKGVTIDTGGTDLKIGGSMFGMARDKYGAAVLAGFFSALNILRPKGIKVIGAMAMVRNSIGADAYTCDEIITARSGKRIHIYNTDAEGRITMLDPLTKMREIAIKEKNPHLMTLATLTGHAYLTYGTYAAVMDNGPARAQHYAQKLQATGDEIGQPVEISRLHAEDLEFNNSEIEGADLKQGLNKASVQTLRGHFSPGGFLIRGSRIDEYGLDSENPLKYTHFDMGSAMNPAPLPSFPNPLLTLIAHHILPRV</sequence>
<dbReference type="SUPFAM" id="SSF53187">
    <property type="entry name" value="Zn-dependent exopeptidases"/>
    <property type="match status" value="1"/>
</dbReference>
<organism evidence="6 7">
    <name type="scientific">Acrobeloides nanus</name>
    <dbReference type="NCBI Taxonomy" id="290746"/>
    <lineage>
        <taxon>Eukaryota</taxon>
        <taxon>Metazoa</taxon>
        <taxon>Ecdysozoa</taxon>
        <taxon>Nematoda</taxon>
        <taxon>Chromadorea</taxon>
        <taxon>Rhabditida</taxon>
        <taxon>Tylenchina</taxon>
        <taxon>Cephalobomorpha</taxon>
        <taxon>Cephaloboidea</taxon>
        <taxon>Cephalobidae</taxon>
        <taxon>Acrobeloides</taxon>
    </lineage>
</organism>
<feature type="domain" description="Cytosol aminopeptidase" evidence="5">
    <location>
        <begin position="377"/>
        <end position="384"/>
    </location>
</feature>
<dbReference type="GO" id="GO:0005737">
    <property type="term" value="C:cytoplasm"/>
    <property type="evidence" value="ECO:0007669"/>
    <property type="project" value="InterPro"/>
</dbReference>
<dbReference type="InterPro" id="IPR000819">
    <property type="entry name" value="Peptidase_M17_C"/>
</dbReference>
<dbReference type="Proteomes" id="UP000887540">
    <property type="component" value="Unplaced"/>
</dbReference>
<dbReference type="PANTHER" id="PTHR11963">
    <property type="entry name" value="LEUCINE AMINOPEPTIDASE-RELATED"/>
    <property type="match status" value="1"/>
</dbReference>